<keyword evidence="2" id="KW-1185">Reference proteome</keyword>
<name>A0A401FUL1_9BACT</name>
<dbReference type="EMBL" id="BEXT01000001">
    <property type="protein sequence ID" value="GBC60656.1"/>
    <property type="molecule type" value="Genomic_DNA"/>
</dbReference>
<reference evidence="2" key="2">
    <citation type="submission" date="2019-01" db="EMBL/GenBank/DDBJ databases">
        <title>Genome sequence of Desulfonema ishimotonii strain Tokyo 01.</title>
        <authorList>
            <person name="Fukui M."/>
        </authorList>
    </citation>
    <scope>NUCLEOTIDE SEQUENCE [LARGE SCALE GENOMIC DNA]</scope>
    <source>
        <strain evidence="2">Tokyo 01</strain>
    </source>
</reference>
<protein>
    <submittedName>
        <fullName evidence="1">Uncharacterized protein</fullName>
    </submittedName>
</protein>
<reference evidence="2" key="1">
    <citation type="submission" date="2017-11" db="EMBL/GenBank/DDBJ databases">
        <authorList>
            <person name="Watanabe M."/>
            <person name="Kojima H."/>
        </authorList>
    </citation>
    <scope>NUCLEOTIDE SEQUENCE [LARGE SCALE GENOMIC DNA]</scope>
    <source>
        <strain evidence="2">Tokyo 01</strain>
    </source>
</reference>
<sequence length="75" mass="8710">MIPEQLPLKQGLKHTWWNEVRDIVGIPEQLPLKQGLKLYDMFDPAKHVIIPEQLPLKQGLKLTYSETTSAWEKDS</sequence>
<accession>A0A401FUL1</accession>
<proteinExistence type="predicted"/>
<dbReference type="AlphaFoldDB" id="A0A401FUL1"/>
<dbReference type="Proteomes" id="UP000288096">
    <property type="component" value="Unassembled WGS sequence"/>
</dbReference>
<organism evidence="1 2">
    <name type="scientific">Desulfonema ishimotonii</name>
    <dbReference type="NCBI Taxonomy" id="45657"/>
    <lineage>
        <taxon>Bacteria</taxon>
        <taxon>Pseudomonadati</taxon>
        <taxon>Thermodesulfobacteriota</taxon>
        <taxon>Desulfobacteria</taxon>
        <taxon>Desulfobacterales</taxon>
        <taxon>Desulfococcaceae</taxon>
        <taxon>Desulfonema</taxon>
    </lineage>
</organism>
<evidence type="ECO:0000313" key="1">
    <source>
        <dbReference type="EMBL" id="GBC60656.1"/>
    </source>
</evidence>
<evidence type="ECO:0000313" key="2">
    <source>
        <dbReference type="Proteomes" id="UP000288096"/>
    </source>
</evidence>
<comment type="caution">
    <text evidence="1">The sequence shown here is derived from an EMBL/GenBank/DDBJ whole genome shotgun (WGS) entry which is preliminary data.</text>
</comment>
<gene>
    <name evidence="1" type="ORF">DENIS_1613</name>
</gene>